<keyword evidence="3" id="KW-1185">Reference proteome</keyword>
<comment type="caution">
    <text evidence="2">The sequence shown here is derived from an EMBL/GenBank/DDBJ whole genome shotgun (WGS) entry which is preliminary data.</text>
</comment>
<evidence type="ECO:0000256" key="1">
    <source>
        <dbReference type="SAM" id="MobiDB-lite"/>
    </source>
</evidence>
<feature type="compositionally biased region" description="Polar residues" evidence="1">
    <location>
        <begin position="15"/>
        <end position="25"/>
    </location>
</feature>
<evidence type="ECO:0000313" key="3">
    <source>
        <dbReference type="Proteomes" id="UP000265520"/>
    </source>
</evidence>
<name>A0A392RTE0_9FABA</name>
<dbReference type="AlphaFoldDB" id="A0A392RTE0"/>
<protein>
    <submittedName>
        <fullName evidence="2">Uncharacterized protein</fullName>
    </submittedName>
</protein>
<feature type="compositionally biased region" description="Basic and acidic residues" evidence="1">
    <location>
        <begin position="1"/>
        <end position="14"/>
    </location>
</feature>
<reference evidence="2 3" key="1">
    <citation type="journal article" date="2018" name="Front. Plant Sci.">
        <title>Red Clover (Trifolium pratense) and Zigzag Clover (T. medium) - A Picture of Genomic Similarities and Differences.</title>
        <authorList>
            <person name="Dluhosova J."/>
            <person name="Istvanek J."/>
            <person name="Nedelnik J."/>
            <person name="Repkova J."/>
        </authorList>
    </citation>
    <scope>NUCLEOTIDE SEQUENCE [LARGE SCALE GENOMIC DNA]</scope>
    <source>
        <strain evidence="3">cv. 10/8</strain>
        <tissue evidence="2">Leaf</tissue>
    </source>
</reference>
<feature type="region of interest" description="Disordered" evidence="1">
    <location>
        <begin position="1"/>
        <end position="44"/>
    </location>
</feature>
<accession>A0A392RTE0</accession>
<sequence length="44" mass="5039">VTVTRKPEKDEGNKLHSNTSTNHNQELSDDHRREEKSSPGRAPR</sequence>
<feature type="compositionally biased region" description="Basic and acidic residues" evidence="1">
    <location>
        <begin position="26"/>
        <end position="38"/>
    </location>
</feature>
<dbReference type="Proteomes" id="UP000265520">
    <property type="component" value="Unassembled WGS sequence"/>
</dbReference>
<dbReference type="EMBL" id="LXQA010273320">
    <property type="protein sequence ID" value="MCI39908.1"/>
    <property type="molecule type" value="Genomic_DNA"/>
</dbReference>
<feature type="non-terminal residue" evidence="2">
    <location>
        <position position="1"/>
    </location>
</feature>
<organism evidence="2 3">
    <name type="scientific">Trifolium medium</name>
    <dbReference type="NCBI Taxonomy" id="97028"/>
    <lineage>
        <taxon>Eukaryota</taxon>
        <taxon>Viridiplantae</taxon>
        <taxon>Streptophyta</taxon>
        <taxon>Embryophyta</taxon>
        <taxon>Tracheophyta</taxon>
        <taxon>Spermatophyta</taxon>
        <taxon>Magnoliopsida</taxon>
        <taxon>eudicotyledons</taxon>
        <taxon>Gunneridae</taxon>
        <taxon>Pentapetalae</taxon>
        <taxon>rosids</taxon>
        <taxon>fabids</taxon>
        <taxon>Fabales</taxon>
        <taxon>Fabaceae</taxon>
        <taxon>Papilionoideae</taxon>
        <taxon>50 kb inversion clade</taxon>
        <taxon>NPAAA clade</taxon>
        <taxon>Hologalegina</taxon>
        <taxon>IRL clade</taxon>
        <taxon>Trifolieae</taxon>
        <taxon>Trifolium</taxon>
    </lineage>
</organism>
<proteinExistence type="predicted"/>
<evidence type="ECO:0000313" key="2">
    <source>
        <dbReference type="EMBL" id="MCI39908.1"/>
    </source>
</evidence>